<accession>A0A160T2Y0</accession>
<evidence type="ECO:0000313" key="3">
    <source>
        <dbReference type="Proteomes" id="UP000215027"/>
    </source>
</evidence>
<reference evidence="2" key="1">
    <citation type="submission" date="2016-01" db="EMBL/GenBank/DDBJ databases">
        <authorList>
            <person name="Mcilroy J.S."/>
            <person name="Karst M S."/>
            <person name="Albertsen M."/>
        </authorList>
    </citation>
    <scope>NUCLEOTIDE SEQUENCE</scope>
    <source>
        <strain evidence="2">Cfx-K</strain>
    </source>
</reference>
<gene>
    <name evidence="2" type="ORF">CFX0092_A1400</name>
</gene>
<evidence type="ECO:0000313" key="2">
    <source>
        <dbReference type="EMBL" id="CUS03278.2"/>
    </source>
</evidence>
<feature type="transmembrane region" description="Helical" evidence="1">
    <location>
        <begin position="91"/>
        <end position="108"/>
    </location>
</feature>
<keyword evidence="1" id="KW-0812">Transmembrane</keyword>
<dbReference type="Proteomes" id="UP000215027">
    <property type="component" value="Chromosome I"/>
</dbReference>
<feature type="transmembrane region" description="Helical" evidence="1">
    <location>
        <begin position="66"/>
        <end position="85"/>
    </location>
</feature>
<keyword evidence="1" id="KW-1133">Transmembrane helix</keyword>
<organism evidence="2 3">
    <name type="scientific">Candidatus Promineifilum breve</name>
    <dbReference type="NCBI Taxonomy" id="1806508"/>
    <lineage>
        <taxon>Bacteria</taxon>
        <taxon>Bacillati</taxon>
        <taxon>Chloroflexota</taxon>
        <taxon>Ardenticatenia</taxon>
        <taxon>Candidatus Promineifilales</taxon>
        <taxon>Candidatus Promineifilaceae</taxon>
        <taxon>Candidatus Promineifilum</taxon>
    </lineage>
</organism>
<feature type="transmembrane region" description="Helical" evidence="1">
    <location>
        <begin position="28"/>
        <end position="46"/>
    </location>
</feature>
<proteinExistence type="predicted"/>
<feature type="transmembrane region" description="Helical" evidence="1">
    <location>
        <begin position="5"/>
        <end position="22"/>
    </location>
</feature>
<dbReference type="AlphaFoldDB" id="A0A160T2Y0"/>
<evidence type="ECO:0008006" key="4">
    <source>
        <dbReference type="Google" id="ProtNLM"/>
    </source>
</evidence>
<dbReference type="KEGG" id="pbf:CFX0092_A1400"/>
<protein>
    <recommendedName>
        <fullName evidence="4">DUF2178 domain-containing protein</fullName>
    </recommendedName>
</protein>
<keyword evidence="1" id="KW-0472">Membrane</keyword>
<evidence type="ECO:0000256" key="1">
    <source>
        <dbReference type="SAM" id="Phobius"/>
    </source>
</evidence>
<keyword evidence="3" id="KW-1185">Reference proteome</keyword>
<dbReference type="EMBL" id="LN890655">
    <property type="protein sequence ID" value="CUS03278.2"/>
    <property type="molecule type" value="Genomic_DNA"/>
</dbReference>
<name>A0A160T2Y0_9CHLR</name>
<sequence length="110" mass="11934">MSIRLALTLIIIGVGIAIMYWLQPTYGGLAAVMVGSLFFLFALGLWTLPAASFQRDVALEKSQRRLVYTFLGIGLGMVGGLAVAALIPRPFNWVVLGAVAVAATVWYYRK</sequence>
<dbReference type="RefSeq" id="WP_095042794.1">
    <property type="nucleotide sequence ID" value="NZ_LN890655.1"/>
</dbReference>